<feature type="chain" id="PRO_5020988669" evidence="2">
    <location>
        <begin position="19"/>
        <end position="59"/>
    </location>
</feature>
<dbReference type="Proteomes" id="UP000295807">
    <property type="component" value="Unassembled WGS sequence"/>
</dbReference>
<dbReference type="EMBL" id="SMAD01000012">
    <property type="protein sequence ID" value="TCS85479.1"/>
    <property type="molecule type" value="Genomic_DNA"/>
</dbReference>
<accession>A0A4V2UTD5</accession>
<evidence type="ECO:0000313" key="4">
    <source>
        <dbReference type="Proteomes" id="UP000295807"/>
    </source>
</evidence>
<feature type="signal peptide" evidence="2">
    <location>
        <begin position="1"/>
        <end position="18"/>
    </location>
</feature>
<evidence type="ECO:0000313" key="3">
    <source>
        <dbReference type="EMBL" id="TCS85479.1"/>
    </source>
</evidence>
<gene>
    <name evidence="3" type="ORF">EDD80_11254</name>
</gene>
<feature type="region of interest" description="Disordered" evidence="1">
    <location>
        <begin position="24"/>
        <end position="59"/>
    </location>
</feature>
<sequence>MKKGAIYAVLVAAMGLMASCGTTKNTESGDTMESDTTMTQPIPDTSGTETPMPMDTMGQ</sequence>
<evidence type="ECO:0000256" key="2">
    <source>
        <dbReference type="SAM" id="SignalP"/>
    </source>
</evidence>
<protein>
    <submittedName>
        <fullName evidence="3">Uncharacterized protein</fullName>
    </submittedName>
</protein>
<organism evidence="3 4">
    <name type="scientific">Anseongella ginsenosidimutans</name>
    <dbReference type="NCBI Taxonomy" id="496056"/>
    <lineage>
        <taxon>Bacteria</taxon>
        <taxon>Pseudomonadati</taxon>
        <taxon>Bacteroidota</taxon>
        <taxon>Sphingobacteriia</taxon>
        <taxon>Sphingobacteriales</taxon>
        <taxon>Sphingobacteriaceae</taxon>
        <taxon>Anseongella</taxon>
    </lineage>
</organism>
<comment type="caution">
    <text evidence="3">The sequence shown here is derived from an EMBL/GenBank/DDBJ whole genome shotgun (WGS) entry which is preliminary data.</text>
</comment>
<proteinExistence type="predicted"/>
<keyword evidence="2" id="KW-0732">Signal</keyword>
<dbReference type="AlphaFoldDB" id="A0A4V2UTD5"/>
<reference evidence="3 4" key="1">
    <citation type="submission" date="2019-03" db="EMBL/GenBank/DDBJ databases">
        <title>Genomic Encyclopedia of Type Strains, Phase IV (KMG-IV): sequencing the most valuable type-strain genomes for metagenomic binning, comparative biology and taxonomic classification.</title>
        <authorList>
            <person name="Goeker M."/>
        </authorList>
    </citation>
    <scope>NUCLEOTIDE SEQUENCE [LARGE SCALE GENOMIC DNA]</scope>
    <source>
        <strain evidence="3 4">DSM 21100</strain>
    </source>
</reference>
<feature type="compositionally biased region" description="Polar residues" evidence="1">
    <location>
        <begin position="24"/>
        <end position="49"/>
    </location>
</feature>
<evidence type="ECO:0000256" key="1">
    <source>
        <dbReference type="SAM" id="MobiDB-lite"/>
    </source>
</evidence>
<keyword evidence="4" id="KW-1185">Reference proteome</keyword>
<dbReference type="PROSITE" id="PS51257">
    <property type="entry name" value="PROKAR_LIPOPROTEIN"/>
    <property type="match status" value="1"/>
</dbReference>
<name>A0A4V2UTD5_9SPHI</name>